<reference evidence="3 4" key="1">
    <citation type="submission" date="2019-06" db="EMBL/GenBank/DDBJ databases">
        <title>Sequencing the genomes of 1000 actinobacteria strains.</title>
        <authorList>
            <person name="Klenk H.-P."/>
        </authorList>
    </citation>
    <scope>NUCLEOTIDE SEQUENCE [LARGE SCALE GENOMIC DNA]</scope>
    <source>
        <strain evidence="3 4">DSM 18082</strain>
    </source>
</reference>
<dbReference type="PIRSF" id="PIRSF002674">
    <property type="entry name" value="VSP"/>
    <property type="match status" value="1"/>
</dbReference>
<organism evidence="3 4">
    <name type="scientific">Oryzihumus leptocrescens</name>
    <dbReference type="NCBI Taxonomy" id="297536"/>
    <lineage>
        <taxon>Bacteria</taxon>
        <taxon>Bacillati</taxon>
        <taxon>Actinomycetota</taxon>
        <taxon>Actinomycetes</taxon>
        <taxon>Micrococcales</taxon>
        <taxon>Intrasporangiaceae</taxon>
        <taxon>Oryzihumus</taxon>
    </lineage>
</organism>
<dbReference type="PANTHER" id="PTHR31284">
    <property type="entry name" value="ACID PHOSPHATASE-LIKE PROTEIN"/>
    <property type="match status" value="1"/>
</dbReference>
<keyword evidence="1" id="KW-0732">Signal</keyword>
<keyword evidence="4" id="KW-1185">Reference proteome</keyword>
<evidence type="ECO:0000256" key="1">
    <source>
        <dbReference type="ARBA" id="ARBA00022729"/>
    </source>
</evidence>
<gene>
    <name evidence="3" type="ORF">FB474_3397</name>
</gene>
<protein>
    <submittedName>
        <fullName evidence="3">Putative acid phosphatase of HAD superfamily subfamily IIIB</fullName>
    </submittedName>
</protein>
<dbReference type="Pfam" id="PF03767">
    <property type="entry name" value="Acid_phosphat_B"/>
    <property type="match status" value="1"/>
</dbReference>
<name>A0A542ZNM7_9MICO</name>
<comment type="caution">
    <text evidence="3">The sequence shown here is derived from an EMBL/GenBank/DDBJ whole genome shotgun (WGS) entry which is preliminary data.</text>
</comment>
<dbReference type="InterPro" id="IPR005519">
    <property type="entry name" value="Acid_phosphat_B-like"/>
</dbReference>
<evidence type="ECO:0000313" key="3">
    <source>
        <dbReference type="EMBL" id="TQL61971.1"/>
    </source>
</evidence>
<accession>A0A542ZNM7</accession>
<dbReference type="InterPro" id="IPR014403">
    <property type="entry name" value="APS1/VSP"/>
</dbReference>
<dbReference type="PANTHER" id="PTHR31284:SF10">
    <property type="entry name" value="ACID PHOSPHATASE-LIKE PROTEIN"/>
    <property type="match status" value="1"/>
</dbReference>
<dbReference type="AlphaFoldDB" id="A0A542ZNM7"/>
<keyword evidence="2" id="KW-0325">Glycoprotein</keyword>
<sequence>MKLHRTAPVITGVAVALTGLLSGGILTASAHDGPKASSSHVATHGDSIPNVTVVENQIKAYYGDTVNAEDGLHYPSSTGSYANEMAHITAAAKDYLKGQASRKHSGKPALVFDVDDTTLNTYNYEIFSTFAYNPTSNADFVNNAKFPAVFGMPALVNWANDNGYTVFFLTGRPVTQRDGTAANLAKVGYAASADVDHLYLKDKVNPPAYLPCGATCTTTEYKSGTRKHIESLGYDIVANFGDQWSDLNGGYADKTFKVPNPMYYLP</sequence>
<dbReference type="InterPro" id="IPR023214">
    <property type="entry name" value="HAD_sf"/>
</dbReference>
<evidence type="ECO:0000256" key="2">
    <source>
        <dbReference type="ARBA" id="ARBA00023180"/>
    </source>
</evidence>
<evidence type="ECO:0000313" key="4">
    <source>
        <dbReference type="Proteomes" id="UP000319514"/>
    </source>
</evidence>
<dbReference type="Proteomes" id="UP000319514">
    <property type="component" value="Unassembled WGS sequence"/>
</dbReference>
<dbReference type="RefSeq" id="WP_141789688.1">
    <property type="nucleotide sequence ID" value="NZ_BAAAKX010000011.1"/>
</dbReference>
<proteinExistence type="predicted"/>
<dbReference type="EMBL" id="VFOQ01000001">
    <property type="protein sequence ID" value="TQL61971.1"/>
    <property type="molecule type" value="Genomic_DNA"/>
</dbReference>
<dbReference type="SUPFAM" id="SSF56784">
    <property type="entry name" value="HAD-like"/>
    <property type="match status" value="1"/>
</dbReference>
<dbReference type="Gene3D" id="3.40.50.1000">
    <property type="entry name" value="HAD superfamily/HAD-like"/>
    <property type="match status" value="1"/>
</dbReference>
<dbReference type="OrthoDB" id="193314at2"/>
<dbReference type="InterPro" id="IPR036412">
    <property type="entry name" value="HAD-like_sf"/>
</dbReference>